<evidence type="ECO:0000313" key="4">
    <source>
        <dbReference type="Proteomes" id="UP000654257"/>
    </source>
</evidence>
<sequence length="74" mass="8267">MTETDQSQPLSKGARITGARRDDLQDELKSRYEAGESIRSIAQSMGRSYGFVHNVLAETDVELRKRGGANRRKA</sequence>
<evidence type="ECO:0000256" key="1">
    <source>
        <dbReference type="SAM" id="MobiDB-lite"/>
    </source>
</evidence>
<name>A0A917FVP5_9NOCA</name>
<reference evidence="3" key="1">
    <citation type="journal article" date="2014" name="Int. J. Syst. Evol. Microbiol.">
        <title>Complete genome sequence of Corynebacterium casei LMG S-19264T (=DSM 44701T), isolated from a smear-ripened cheese.</title>
        <authorList>
            <consortium name="US DOE Joint Genome Institute (JGI-PGF)"/>
            <person name="Walter F."/>
            <person name="Albersmeier A."/>
            <person name="Kalinowski J."/>
            <person name="Ruckert C."/>
        </authorList>
    </citation>
    <scope>NUCLEOTIDE SEQUENCE</scope>
    <source>
        <strain evidence="3">CCM 7905</strain>
    </source>
</reference>
<proteinExistence type="predicted"/>
<keyword evidence="4" id="KW-1185">Reference proteome</keyword>
<dbReference type="AlphaFoldDB" id="A0A917FVP5"/>
<gene>
    <name evidence="3" type="ORF">GCM10007304_24730</name>
</gene>
<feature type="compositionally biased region" description="Polar residues" evidence="1">
    <location>
        <begin position="1"/>
        <end position="10"/>
    </location>
</feature>
<protein>
    <recommendedName>
        <fullName evidence="2">Helix-turn-helix domain-containing protein</fullName>
    </recommendedName>
</protein>
<accession>A0A917FVP5</accession>
<dbReference type="Pfam" id="PF19575">
    <property type="entry name" value="HTH_58"/>
    <property type="match status" value="1"/>
</dbReference>
<dbReference type="EMBL" id="BMCU01000002">
    <property type="protein sequence ID" value="GGG09692.1"/>
    <property type="molecule type" value="Genomic_DNA"/>
</dbReference>
<evidence type="ECO:0000259" key="2">
    <source>
        <dbReference type="Pfam" id="PF19575"/>
    </source>
</evidence>
<dbReference type="Proteomes" id="UP000654257">
    <property type="component" value="Unassembled WGS sequence"/>
</dbReference>
<feature type="region of interest" description="Disordered" evidence="1">
    <location>
        <begin position="1"/>
        <end position="24"/>
    </location>
</feature>
<reference evidence="3" key="2">
    <citation type="submission" date="2020-09" db="EMBL/GenBank/DDBJ databases">
        <authorList>
            <person name="Sun Q."/>
            <person name="Sedlacek I."/>
        </authorList>
    </citation>
    <scope>NUCLEOTIDE SEQUENCE</scope>
    <source>
        <strain evidence="3">CCM 7905</strain>
    </source>
</reference>
<evidence type="ECO:0000313" key="3">
    <source>
        <dbReference type="EMBL" id="GGG09692.1"/>
    </source>
</evidence>
<dbReference type="RefSeq" id="WP_188545053.1">
    <property type="nucleotide sequence ID" value="NZ_BMCU01000002.1"/>
</dbReference>
<organism evidence="3 4">
    <name type="scientific">Rhodococcoides trifolii</name>
    <dbReference type="NCBI Taxonomy" id="908250"/>
    <lineage>
        <taxon>Bacteria</taxon>
        <taxon>Bacillati</taxon>
        <taxon>Actinomycetota</taxon>
        <taxon>Actinomycetes</taxon>
        <taxon>Mycobacteriales</taxon>
        <taxon>Nocardiaceae</taxon>
        <taxon>Rhodococcoides</taxon>
    </lineage>
</organism>
<comment type="caution">
    <text evidence="3">The sequence shown here is derived from an EMBL/GenBank/DDBJ whole genome shotgun (WGS) entry which is preliminary data.</text>
</comment>
<feature type="domain" description="Helix-turn-helix" evidence="2">
    <location>
        <begin position="10"/>
        <end position="71"/>
    </location>
</feature>
<dbReference type="InterPro" id="IPR045745">
    <property type="entry name" value="HTH_58_Actinobacteria-type"/>
</dbReference>